<comment type="caution">
    <text evidence="3">The sequence shown here is derived from an EMBL/GenBank/DDBJ whole genome shotgun (WGS) entry which is preliminary data.</text>
</comment>
<keyword evidence="1" id="KW-0489">Methyltransferase</keyword>
<evidence type="ECO:0000313" key="3">
    <source>
        <dbReference type="EMBL" id="KKM27284.1"/>
    </source>
</evidence>
<accession>A0A0F9J4D0</accession>
<dbReference type="Gene3D" id="3.40.50.150">
    <property type="entry name" value="Vaccinia Virus protein VP39"/>
    <property type="match status" value="1"/>
</dbReference>
<keyword evidence="2" id="KW-0808">Transferase</keyword>
<name>A0A0F9J4D0_9ZZZZ</name>
<dbReference type="GO" id="GO:0008168">
    <property type="term" value="F:methyltransferase activity"/>
    <property type="evidence" value="ECO:0007669"/>
    <property type="project" value="UniProtKB-KW"/>
</dbReference>
<gene>
    <name evidence="3" type="ORF">LCGC14_1576240</name>
</gene>
<reference evidence="3" key="1">
    <citation type="journal article" date="2015" name="Nature">
        <title>Complex archaea that bridge the gap between prokaryotes and eukaryotes.</title>
        <authorList>
            <person name="Spang A."/>
            <person name="Saw J.H."/>
            <person name="Jorgensen S.L."/>
            <person name="Zaremba-Niedzwiedzka K."/>
            <person name="Martijn J."/>
            <person name="Lind A.E."/>
            <person name="van Eijk R."/>
            <person name="Schleper C."/>
            <person name="Guy L."/>
            <person name="Ettema T.J."/>
        </authorList>
    </citation>
    <scope>NUCLEOTIDE SEQUENCE</scope>
</reference>
<evidence type="ECO:0000256" key="2">
    <source>
        <dbReference type="ARBA" id="ARBA00022679"/>
    </source>
</evidence>
<sequence length="131" mass="15350">MDLLSDEISSRNFDFYKRIARRRQTIIFLEGDSHKLLTLQKVKKFLKDRKVDLLFIDGDHSYQGVKKDFKMSSPLVKLGALICLHDIIPGEYNKVGGVPEFWKEIRENYETREIVEDRHQGGYGIGIVFMR</sequence>
<dbReference type="EMBL" id="LAZR01012351">
    <property type="protein sequence ID" value="KKM27284.1"/>
    <property type="molecule type" value="Genomic_DNA"/>
</dbReference>
<evidence type="ECO:0000256" key="1">
    <source>
        <dbReference type="ARBA" id="ARBA00022603"/>
    </source>
</evidence>
<dbReference type="PANTHER" id="PTHR40048">
    <property type="entry name" value="RHAMNOSYL O-METHYLTRANSFERASE"/>
    <property type="match status" value="1"/>
</dbReference>
<evidence type="ECO:0008006" key="4">
    <source>
        <dbReference type="Google" id="ProtNLM"/>
    </source>
</evidence>
<dbReference type="GO" id="GO:0005886">
    <property type="term" value="C:plasma membrane"/>
    <property type="evidence" value="ECO:0007669"/>
    <property type="project" value="TreeGrafter"/>
</dbReference>
<protein>
    <recommendedName>
        <fullName evidence="4">Rhamnosyl O-methyltransferase</fullName>
    </recommendedName>
</protein>
<organism evidence="3">
    <name type="scientific">marine sediment metagenome</name>
    <dbReference type="NCBI Taxonomy" id="412755"/>
    <lineage>
        <taxon>unclassified sequences</taxon>
        <taxon>metagenomes</taxon>
        <taxon>ecological metagenomes</taxon>
    </lineage>
</organism>
<proteinExistence type="predicted"/>
<dbReference type="AlphaFoldDB" id="A0A0F9J4D0"/>
<dbReference type="SUPFAM" id="SSF53335">
    <property type="entry name" value="S-adenosyl-L-methionine-dependent methyltransferases"/>
    <property type="match status" value="1"/>
</dbReference>
<dbReference type="GO" id="GO:0032259">
    <property type="term" value="P:methylation"/>
    <property type="evidence" value="ECO:0007669"/>
    <property type="project" value="UniProtKB-KW"/>
</dbReference>
<dbReference type="InterPro" id="IPR029063">
    <property type="entry name" value="SAM-dependent_MTases_sf"/>
</dbReference>
<dbReference type="PANTHER" id="PTHR40048:SF1">
    <property type="entry name" value="RHAMNOSYL O-METHYLTRANSFERASE"/>
    <property type="match status" value="1"/>
</dbReference>
<dbReference type="Pfam" id="PF13578">
    <property type="entry name" value="Methyltransf_24"/>
    <property type="match status" value="1"/>
</dbReference>